<comment type="caution">
    <text evidence="2">The sequence shown here is derived from an EMBL/GenBank/DDBJ whole genome shotgun (WGS) entry which is preliminary data.</text>
</comment>
<feature type="domain" description="SnoaL-like" evidence="1">
    <location>
        <begin position="10"/>
        <end position="121"/>
    </location>
</feature>
<name>A0A5S4G352_9ACTN</name>
<dbReference type="Gene3D" id="3.10.450.50">
    <property type="match status" value="1"/>
</dbReference>
<evidence type="ECO:0000313" key="2">
    <source>
        <dbReference type="EMBL" id="TMR20241.1"/>
    </source>
</evidence>
<reference evidence="2 3" key="1">
    <citation type="submission" date="2019-05" db="EMBL/GenBank/DDBJ databases">
        <title>Draft genome sequence of Nonomuraea turkmeniaca DSM 43926.</title>
        <authorList>
            <person name="Saricaoglu S."/>
            <person name="Isik K."/>
        </authorList>
    </citation>
    <scope>NUCLEOTIDE SEQUENCE [LARGE SCALE GENOMIC DNA]</scope>
    <source>
        <strain evidence="2 3">DSM 43926</strain>
    </source>
</reference>
<proteinExistence type="predicted"/>
<dbReference type="InterPro" id="IPR032710">
    <property type="entry name" value="NTF2-like_dom_sf"/>
</dbReference>
<dbReference type="SUPFAM" id="SSF54427">
    <property type="entry name" value="NTF2-like"/>
    <property type="match status" value="1"/>
</dbReference>
<accession>A0A5S4G352</accession>
<dbReference type="Proteomes" id="UP000309128">
    <property type="component" value="Unassembled WGS sequence"/>
</dbReference>
<dbReference type="RefSeq" id="WP_138667468.1">
    <property type="nucleotide sequence ID" value="NZ_VCKY01000058.1"/>
</dbReference>
<dbReference type="AlphaFoldDB" id="A0A5S4G352"/>
<protein>
    <submittedName>
        <fullName evidence="2">Nuclear transport factor 2 family protein</fullName>
    </submittedName>
</protein>
<evidence type="ECO:0000313" key="3">
    <source>
        <dbReference type="Proteomes" id="UP000309128"/>
    </source>
</evidence>
<keyword evidence="3" id="KW-1185">Reference proteome</keyword>
<organism evidence="2 3">
    <name type="scientific">Nonomuraea turkmeniaca</name>
    <dbReference type="NCBI Taxonomy" id="103838"/>
    <lineage>
        <taxon>Bacteria</taxon>
        <taxon>Bacillati</taxon>
        <taxon>Actinomycetota</taxon>
        <taxon>Actinomycetes</taxon>
        <taxon>Streptosporangiales</taxon>
        <taxon>Streptosporangiaceae</taxon>
        <taxon>Nonomuraea</taxon>
    </lineage>
</organism>
<evidence type="ECO:0000259" key="1">
    <source>
        <dbReference type="Pfam" id="PF12680"/>
    </source>
</evidence>
<dbReference type="GO" id="GO:0030638">
    <property type="term" value="P:polyketide metabolic process"/>
    <property type="evidence" value="ECO:0007669"/>
    <property type="project" value="InterPro"/>
</dbReference>
<dbReference type="EMBL" id="VCKY01000058">
    <property type="protein sequence ID" value="TMR20241.1"/>
    <property type="molecule type" value="Genomic_DNA"/>
</dbReference>
<dbReference type="InterPro" id="IPR037401">
    <property type="entry name" value="SnoaL-like"/>
</dbReference>
<dbReference type="InterPro" id="IPR009959">
    <property type="entry name" value="Cyclase_SnoaL-like"/>
</dbReference>
<dbReference type="PANTHER" id="PTHR38436">
    <property type="entry name" value="POLYKETIDE CYCLASE SNOAL-LIKE DOMAIN"/>
    <property type="match status" value="1"/>
</dbReference>
<dbReference type="PANTHER" id="PTHR38436:SF3">
    <property type="entry name" value="CARBOXYMETHYLENEBUTENOLIDASE-RELATED"/>
    <property type="match status" value="1"/>
</dbReference>
<gene>
    <name evidence="2" type="ORF">ETD86_18870</name>
</gene>
<sequence length="144" mass="15604">MPEDHQVSDALADAVNDHALERVLRLYGPGAVFVAPGGMAEGHEQIASFYASWFDGFPDVSATLWRKITTASVTVLEWTLTGTHRGPFLIPGGEILEPTGRRVAVRGCSTADLDGGLIVSHHIYFDQLQVFASLGLRLIPENAF</sequence>
<dbReference type="OrthoDB" id="4539871at2"/>
<dbReference type="Pfam" id="PF12680">
    <property type="entry name" value="SnoaL_2"/>
    <property type="match status" value="1"/>
</dbReference>